<protein>
    <submittedName>
        <fullName evidence="1">DsbA family protein</fullName>
    </submittedName>
</protein>
<name>A0A9D1ZMR8_9LACO</name>
<evidence type="ECO:0000313" key="2">
    <source>
        <dbReference type="Proteomes" id="UP000824013"/>
    </source>
</evidence>
<dbReference type="InterPro" id="IPR036249">
    <property type="entry name" value="Thioredoxin-like_sf"/>
</dbReference>
<evidence type="ECO:0000313" key="1">
    <source>
        <dbReference type="EMBL" id="HIY92410.1"/>
    </source>
</evidence>
<gene>
    <name evidence="1" type="ORF">H9820_05635</name>
</gene>
<dbReference type="Pfam" id="PF13743">
    <property type="entry name" value="Thioredoxin_5"/>
    <property type="match status" value="1"/>
</dbReference>
<comment type="caution">
    <text evidence="1">The sequence shown here is derived from an EMBL/GenBank/DDBJ whole genome shotgun (WGS) entry which is preliminary data.</text>
</comment>
<reference evidence="1" key="2">
    <citation type="submission" date="2021-04" db="EMBL/GenBank/DDBJ databases">
        <authorList>
            <person name="Gilroy R."/>
        </authorList>
    </citation>
    <scope>NUCLEOTIDE SEQUENCE</scope>
    <source>
        <strain evidence="1">3204</strain>
    </source>
</reference>
<dbReference type="EMBL" id="DXCM01000034">
    <property type="protein sequence ID" value="HIY92410.1"/>
    <property type="molecule type" value="Genomic_DNA"/>
</dbReference>
<dbReference type="Gene3D" id="3.40.30.10">
    <property type="entry name" value="Glutaredoxin"/>
    <property type="match status" value="1"/>
</dbReference>
<organism evidence="1 2">
    <name type="scientific">Candidatus Companilactobacillus pullicola</name>
    <dbReference type="NCBI Taxonomy" id="2838523"/>
    <lineage>
        <taxon>Bacteria</taxon>
        <taxon>Bacillati</taxon>
        <taxon>Bacillota</taxon>
        <taxon>Bacilli</taxon>
        <taxon>Lactobacillales</taxon>
        <taxon>Lactobacillaceae</taxon>
        <taxon>Companilactobacillus</taxon>
    </lineage>
</organism>
<dbReference type="Proteomes" id="UP000824013">
    <property type="component" value="Unassembled WGS sequence"/>
</dbReference>
<dbReference type="SUPFAM" id="SSF52833">
    <property type="entry name" value="Thioredoxin-like"/>
    <property type="match status" value="1"/>
</dbReference>
<dbReference type="AlphaFoldDB" id="A0A9D1ZMR8"/>
<reference evidence="1" key="1">
    <citation type="journal article" date="2021" name="PeerJ">
        <title>Extensive microbial diversity within the chicken gut microbiome revealed by metagenomics and culture.</title>
        <authorList>
            <person name="Gilroy R."/>
            <person name="Ravi A."/>
            <person name="Getino M."/>
            <person name="Pursley I."/>
            <person name="Horton D.L."/>
            <person name="Alikhan N.F."/>
            <person name="Baker D."/>
            <person name="Gharbi K."/>
            <person name="Hall N."/>
            <person name="Watson M."/>
            <person name="Adriaenssens E.M."/>
            <person name="Foster-Nyarko E."/>
            <person name="Jarju S."/>
            <person name="Secka A."/>
            <person name="Antonio M."/>
            <person name="Oren A."/>
            <person name="Chaudhuri R.R."/>
            <person name="La Ragione R."/>
            <person name="Hildebrand F."/>
            <person name="Pallen M.J."/>
        </authorList>
    </citation>
    <scope>NUCLEOTIDE SEQUENCE</scope>
    <source>
        <strain evidence="1">3204</strain>
    </source>
</reference>
<accession>A0A9D1ZMR8</accession>
<proteinExistence type="predicted"/>
<sequence length="218" mass="25132">MWEVFLYINPLCSYCLKVEQAIIDFTRKHDIDTQYHFVTNYNMATINDYVQLKGFKITDMKERTCASQDVIEAAKLYKAASCQGNKKARNFLMNLQEQVNILNNPFDDNTIRRVINNSGLDYKSIMTDKESQCVIQGLKRDQQLSMEMHIQKAPTAVIFDCEDEEKPGVMINNFGESTSQEDITNNINMMLERELPQQDVVSNVSTSGTVISLDRFRK</sequence>